<evidence type="ECO:0000313" key="3">
    <source>
        <dbReference type="Proteomes" id="UP000320085"/>
    </source>
</evidence>
<feature type="transmembrane region" description="Helical" evidence="1">
    <location>
        <begin position="26"/>
        <end position="49"/>
    </location>
</feature>
<organism evidence="2 3">
    <name type="scientific">Humibacillus xanthopallidus</name>
    <dbReference type="NCBI Taxonomy" id="412689"/>
    <lineage>
        <taxon>Bacteria</taxon>
        <taxon>Bacillati</taxon>
        <taxon>Actinomycetota</taxon>
        <taxon>Actinomycetes</taxon>
        <taxon>Micrococcales</taxon>
        <taxon>Intrasporangiaceae</taxon>
        <taxon>Humibacillus</taxon>
    </lineage>
</organism>
<proteinExistence type="predicted"/>
<name>A0A543PU88_9MICO</name>
<dbReference type="RefSeq" id="WP_141820017.1">
    <property type="nucleotide sequence ID" value="NZ_BAAAQC010000005.1"/>
</dbReference>
<gene>
    <name evidence="2" type="ORF">FHX52_0745</name>
</gene>
<keyword evidence="1" id="KW-0472">Membrane</keyword>
<keyword evidence="1" id="KW-0812">Transmembrane</keyword>
<keyword evidence="1" id="KW-1133">Transmembrane helix</keyword>
<reference evidence="2 3" key="1">
    <citation type="submission" date="2019-06" db="EMBL/GenBank/DDBJ databases">
        <title>Sequencing the genomes of 1000 actinobacteria strains.</title>
        <authorList>
            <person name="Klenk H.-P."/>
        </authorList>
    </citation>
    <scope>NUCLEOTIDE SEQUENCE [LARGE SCALE GENOMIC DNA]</scope>
    <source>
        <strain evidence="2 3">DSM 21776</strain>
    </source>
</reference>
<sequence length="241" mass="24578">MSETSELARPPMAHESGVTDLRRARWLLALTPVGLAAGLLGVGALAAAMGVGVVSVVAEGAPATALQTALLILVGELLVLALPLASGLLAVRANRAGQLHTRSTLVAAAVVGALVAVLPVAGVPGGASAPSDDSWQRETVSVDLSGLPPGAYERGQTWPETRSSGVVIAVHTQWTTSRPPRQACSDFTEALRTPYPDTVLGPVDDLGCLVRADGDRLVVEIHGDPSGSGAVADVVQQAMPR</sequence>
<evidence type="ECO:0000313" key="2">
    <source>
        <dbReference type="EMBL" id="TQN47642.1"/>
    </source>
</evidence>
<accession>A0A543PU88</accession>
<dbReference type="EMBL" id="VFQF01000001">
    <property type="protein sequence ID" value="TQN47642.1"/>
    <property type="molecule type" value="Genomic_DNA"/>
</dbReference>
<comment type="caution">
    <text evidence="2">The sequence shown here is derived from an EMBL/GenBank/DDBJ whole genome shotgun (WGS) entry which is preliminary data.</text>
</comment>
<evidence type="ECO:0000256" key="1">
    <source>
        <dbReference type="SAM" id="Phobius"/>
    </source>
</evidence>
<feature type="transmembrane region" description="Helical" evidence="1">
    <location>
        <begin position="69"/>
        <end position="91"/>
    </location>
</feature>
<feature type="transmembrane region" description="Helical" evidence="1">
    <location>
        <begin position="103"/>
        <end position="122"/>
    </location>
</feature>
<dbReference type="Proteomes" id="UP000320085">
    <property type="component" value="Unassembled WGS sequence"/>
</dbReference>
<protein>
    <submittedName>
        <fullName evidence="2">Uncharacterized protein</fullName>
    </submittedName>
</protein>
<dbReference type="AlphaFoldDB" id="A0A543PU88"/>